<feature type="transmembrane region" description="Helical" evidence="1">
    <location>
        <begin position="240"/>
        <end position="260"/>
    </location>
</feature>
<feature type="transmembrane region" description="Helical" evidence="1">
    <location>
        <begin position="21"/>
        <end position="43"/>
    </location>
</feature>
<name>A0A0D8L5A8_MORMO</name>
<keyword evidence="1" id="KW-0812">Transmembrane</keyword>
<feature type="transmembrane region" description="Helical" evidence="1">
    <location>
        <begin position="208"/>
        <end position="228"/>
    </location>
</feature>
<dbReference type="PANTHER" id="PTHR30590:SF2">
    <property type="entry name" value="INNER MEMBRANE PROTEIN"/>
    <property type="match status" value="1"/>
</dbReference>
<evidence type="ECO:0000256" key="1">
    <source>
        <dbReference type="SAM" id="Phobius"/>
    </source>
</evidence>
<keyword evidence="1" id="KW-1133">Transmembrane helix</keyword>
<dbReference type="InterPro" id="IPR052529">
    <property type="entry name" value="Bact_Transport_Assoc"/>
</dbReference>
<feature type="transmembrane region" description="Helical" evidence="1">
    <location>
        <begin position="316"/>
        <end position="334"/>
    </location>
</feature>
<feature type="domain" description="DUF418" evidence="2">
    <location>
        <begin position="222"/>
        <end position="377"/>
    </location>
</feature>
<dbReference type="Pfam" id="PF04235">
    <property type="entry name" value="DUF418"/>
    <property type="match status" value="1"/>
</dbReference>
<accession>A0A0D8L5A8</accession>
<gene>
    <name evidence="3" type="ORF">UA45_15955</name>
</gene>
<reference evidence="3 4" key="1">
    <citation type="submission" date="2015-02" db="EMBL/GenBank/DDBJ databases">
        <title>Whole genome shotgun sequencing of cultured foodborne pathogen.</title>
        <authorList>
            <person name="Timme R."/>
            <person name="Allard M.W."/>
            <person name="Strain E."/>
            <person name="Evans P.S."/>
            <person name="Brown E."/>
        </authorList>
    </citation>
    <scope>NUCLEOTIDE SEQUENCE [LARGE SCALE GENOMIC DNA]</scope>
    <source>
        <strain evidence="3 4">GCSL-TSO-24</strain>
    </source>
</reference>
<feature type="transmembrane region" description="Helical" evidence="1">
    <location>
        <begin position="55"/>
        <end position="81"/>
    </location>
</feature>
<dbReference type="PATRIC" id="fig|582.24.peg.5093"/>
<feature type="transmembrane region" description="Helical" evidence="1">
    <location>
        <begin position="93"/>
        <end position="111"/>
    </location>
</feature>
<dbReference type="InterPro" id="IPR007349">
    <property type="entry name" value="DUF418"/>
</dbReference>
<comment type="caution">
    <text evidence="3">The sequence shown here is derived from an EMBL/GenBank/DDBJ whole genome shotgun (WGS) entry which is preliminary data.</text>
</comment>
<evidence type="ECO:0000313" key="4">
    <source>
        <dbReference type="Proteomes" id="UP000032582"/>
    </source>
</evidence>
<dbReference type="PANTHER" id="PTHR30590">
    <property type="entry name" value="INNER MEMBRANE PROTEIN"/>
    <property type="match status" value="1"/>
</dbReference>
<organism evidence="3 4">
    <name type="scientific">Morganella morganii</name>
    <name type="common">Proteus morganii</name>
    <dbReference type="NCBI Taxonomy" id="582"/>
    <lineage>
        <taxon>Bacteria</taxon>
        <taxon>Pseudomonadati</taxon>
        <taxon>Pseudomonadota</taxon>
        <taxon>Gammaproteobacteria</taxon>
        <taxon>Enterobacterales</taxon>
        <taxon>Morganellaceae</taxon>
        <taxon>Morganella</taxon>
    </lineage>
</organism>
<protein>
    <recommendedName>
        <fullName evidence="2">DUF418 domain-containing protein</fullName>
    </recommendedName>
</protein>
<sequence length="383" mass="43008">MNISVTSASARIDVLDMVRGLAVLGIFILNISGFALPSAAYLNPLYTPAASATDIATWTALSVLVQGKFLGMFALLFGATLMILSRYSQPWNMARLLVLGIIGVLHTALLWSGDILLMYSLTGVAACWIIHNVSSRWWLKLVPVLILTGLFLLFFLLSEDGELKLLYWQPSQEMLDYEVLIAKTGGIAGMQDRISTISGMLMMMVVQYGWQLLAMMLLGATLMKNGWLKRVFPLSHYRRLAAWLLIPSLLLQAVVMWLEYLNGWSVFWMGTVGYPLADILQPVQTTGLIALFYGLQPQLKPVAACLQRVGRTALSSYLLQSVCGVILFEYLGYFNRFDRLTLLAFVPLMWLINILFSTLWLRYFSQGPVEWLWRQAANKLAAR</sequence>
<keyword evidence="1" id="KW-0472">Membrane</keyword>
<feature type="transmembrane region" description="Helical" evidence="1">
    <location>
        <begin position="141"/>
        <end position="158"/>
    </location>
</feature>
<dbReference type="EMBL" id="JZSH01000226">
    <property type="protein sequence ID" value="KJF76914.1"/>
    <property type="molecule type" value="Genomic_DNA"/>
</dbReference>
<feature type="transmembrane region" description="Helical" evidence="1">
    <location>
        <begin position="340"/>
        <end position="364"/>
    </location>
</feature>
<dbReference type="AlphaFoldDB" id="A0A0D8L5A8"/>
<evidence type="ECO:0000259" key="2">
    <source>
        <dbReference type="Pfam" id="PF04235"/>
    </source>
</evidence>
<feature type="transmembrane region" description="Helical" evidence="1">
    <location>
        <begin position="117"/>
        <end position="134"/>
    </location>
</feature>
<dbReference type="NCBIfam" id="NF008093">
    <property type="entry name" value="PRK10835.1"/>
    <property type="match status" value="1"/>
</dbReference>
<proteinExistence type="predicted"/>
<evidence type="ECO:0000313" key="3">
    <source>
        <dbReference type="EMBL" id="KJF76914.1"/>
    </source>
</evidence>
<dbReference type="Proteomes" id="UP000032582">
    <property type="component" value="Unassembled WGS sequence"/>
</dbReference>